<feature type="compositionally biased region" description="Polar residues" evidence="1">
    <location>
        <begin position="304"/>
        <end position="319"/>
    </location>
</feature>
<feature type="compositionally biased region" description="Acidic residues" evidence="1">
    <location>
        <begin position="320"/>
        <end position="332"/>
    </location>
</feature>
<gene>
    <name evidence="4" type="ORF">DdX_10547</name>
</gene>
<keyword evidence="2" id="KW-0812">Transmembrane</keyword>
<dbReference type="Proteomes" id="UP001201812">
    <property type="component" value="Unassembled WGS sequence"/>
</dbReference>
<keyword evidence="5" id="KW-1185">Reference proteome</keyword>
<proteinExistence type="predicted"/>
<feature type="transmembrane region" description="Helical" evidence="2">
    <location>
        <begin position="343"/>
        <end position="362"/>
    </location>
</feature>
<evidence type="ECO:0000256" key="2">
    <source>
        <dbReference type="SAM" id="Phobius"/>
    </source>
</evidence>
<keyword evidence="2" id="KW-0472">Membrane</keyword>
<evidence type="ECO:0000313" key="4">
    <source>
        <dbReference type="EMBL" id="KAI1710845.1"/>
    </source>
</evidence>
<feature type="signal peptide" evidence="3">
    <location>
        <begin position="1"/>
        <end position="27"/>
    </location>
</feature>
<feature type="region of interest" description="Disordered" evidence="1">
    <location>
        <begin position="304"/>
        <end position="334"/>
    </location>
</feature>
<keyword evidence="3" id="KW-0732">Signal</keyword>
<dbReference type="EMBL" id="JAKKPZ010000024">
    <property type="protein sequence ID" value="KAI1710845.1"/>
    <property type="molecule type" value="Genomic_DNA"/>
</dbReference>
<evidence type="ECO:0000313" key="5">
    <source>
        <dbReference type="Proteomes" id="UP001201812"/>
    </source>
</evidence>
<sequence>MLFTTTPDFTMIVKLCMLCYISSLVNAAFDQQSRDKVVQCFGESCSTLDTKTSEEDPCTYAKQGQCKVRCIVNSSDIGAFLENYVQLANYMCDHVQVILQEGTPAAAPWTTPQIQDFRTSGSQKSRKTQKYPAKPVPIVLAHREEAIGVSHARIRAATEVLALLRDSHMTCIDRVRNDAADIKDCTGSYHTIMKTIFTPFYLPSEQWCREVHTFRKCTKSAIEETCGNVAALYHEIEIAAKINEKIAQHLLDGSLKSWALTGTGSHCELALKAPHLESTTTTTRAVPRQSTAIPINTEQSTVQTGLNATELMPSTNSTVENDDEDNQEDSTDETANCSTFKSLQYIVFILWTFAVCFIMFRFQIIMI</sequence>
<comment type="caution">
    <text evidence="4">The sequence shown here is derived from an EMBL/GenBank/DDBJ whole genome shotgun (WGS) entry which is preliminary data.</text>
</comment>
<dbReference type="AlphaFoldDB" id="A0AAD4QZ76"/>
<feature type="chain" id="PRO_5042155643" evidence="3">
    <location>
        <begin position="28"/>
        <end position="367"/>
    </location>
</feature>
<name>A0AAD4QZ76_9BILA</name>
<organism evidence="4 5">
    <name type="scientific">Ditylenchus destructor</name>
    <dbReference type="NCBI Taxonomy" id="166010"/>
    <lineage>
        <taxon>Eukaryota</taxon>
        <taxon>Metazoa</taxon>
        <taxon>Ecdysozoa</taxon>
        <taxon>Nematoda</taxon>
        <taxon>Chromadorea</taxon>
        <taxon>Rhabditida</taxon>
        <taxon>Tylenchina</taxon>
        <taxon>Tylenchomorpha</taxon>
        <taxon>Sphaerularioidea</taxon>
        <taxon>Anguinidae</taxon>
        <taxon>Anguininae</taxon>
        <taxon>Ditylenchus</taxon>
    </lineage>
</organism>
<keyword evidence="2" id="KW-1133">Transmembrane helix</keyword>
<accession>A0AAD4QZ76</accession>
<evidence type="ECO:0000256" key="3">
    <source>
        <dbReference type="SAM" id="SignalP"/>
    </source>
</evidence>
<evidence type="ECO:0000256" key="1">
    <source>
        <dbReference type="SAM" id="MobiDB-lite"/>
    </source>
</evidence>
<protein>
    <submittedName>
        <fullName evidence="4">Uncharacterized protein</fullName>
    </submittedName>
</protein>
<reference evidence="4" key="1">
    <citation type="submission" date="2022-01" db="EMBL/GenBank/DDBJ databases">
        <title>Genome Sequence Resource for Two Populations of Ditylenchus destructor, the Migratory Endoparasitic Phytonematode.</title>
        <authorList>
            <person name="Zhang H."/>
            <person name="Lin R."/>
            <person name="Xie B."/>
        </authorList>
    </citation>
    <scope>NUCLEOTIDE SEQUENCE</scope>
    <source>
        <strain evidence="4">BazhouSP</strain>
    </source>
</reference>